<dbReference type="InterPro" id="IPR010107">
    <property type="entry name" value="Glutamate_decarboxylase"/>
</dbReference>
<dbReference type="HOGENOM" id="CLU_019582_2_1_7"/>
<dbReference type="OrthoDB" id="9803665at2"/>
<dbReference type="GO" id="GO:0006538">
    <property type="term" value="P:L-glutamate catabolic process"/>
    <property type="evidence" value="ECO:0007669"/>
    <property type="project" value="TreeGrafter"/>
</dbReference>
<feature type="region of interest" description="Disordered" evidence="10">
    <location>
        <begin position="474"/>
        <end position="502"/>
    </location>
</feature>
<dbReference type="KEGG" id="lip:LI0261"/>
<dbReference type="EC" id="4.1.1.15" evidence="3 9"/>
<dbReference type="SUPFAM" id="SSF53383">
    <property type="entry name" value="PLP-dependent transferases"/>
    <property type="match status" value="1"/>
</dbReference>
<dbReference type="InterPro" id="IPR002129">
    <property type="entry name" value="PyrdxlP-dep_de-COase"/>
</dbReference>
<dbReference type="InterPro" id="IPR015424">
    <property type="entry name" value="PyrdxlP-dep_Trfase"/>
</dbReference>
<keyword evidence="4 7" id="KW-0663">Pyridoxal phosphate</keyword>
<accession>Q1MRQ9</accession>
<evidence type="ECO:0000256" key="5">
    <source>
        <dbReference type="ARBA" id="ARBA00023239"/>
    </source>
</evidence>
<evidence type="ECO:0000313" key="11">
    <source>
        <dbReference type="EMBL" id="CAJ54317.1"/>
    </source>
</evidence>
<dbReference type="PANTHER" id="PTHR43321">
    <property type="entry name" value="GLUTAMATE DECARBOXYLASE"/>
    <property type="match status" value="1"/>
</dbReference>
<dbReference type="EMBL" id="AM180252">
    <property type="protein sequence ID" value="CAJ54317.1"/>
    <property type="molecule type" value="Genomic_DNA"/>
</dbReference>
<dbReference type="FunFam" id="4.10.280.50:FF:000001">
    <property type="entry name" value="Glutamate decarboxylase"/>
    <property type="match status" value="1"/>
</dbReference>
<evidence type="ECO:0000256" key="8">
    <source>
        <dbReference type="RuleBase" id="RU000382"/>
    </source>
</evidence>
<evidence type="ECO:0000313" key="12">
    <source>
        <dbReference type="Proteomes" id="UP000002430"/>
    </source>
</evidence>
<dbReference type="GO" id="GO:0004351">
    <property type="term" value="F:glutamate decarboxylase activity"/>
    <property type="evidence" value="ECO:0007669"/>
    <property type="project" value="UniProtKB-EC"/>
</dbReference>
<evidence type="ECO:0000256" key="2">
    <source>
        <dbReference type="ARBA" id="ARBA00009533"/>
    </source>
</evidence>
<dbReference type="Gene3D" id="4.10.280.50">
    <property type="match status" value="1"/>
</dbReference>
<sequence length="502" mass="57125">MATARKAVVKKMPVGHGTKRGSMGNRTQKSSMSNGVVRHELLDDVFAEDDLSQTLPKYQMPLYEHRPRDIYQAVHDELMLDGNARQNLATFCQTWVDPEIHKLMDECVAKNMIDKDEYPQTAELEMRCVNMLADLWNSPDPTNTIGCSAIGSSEAAMLGGMALKWRWRAQRKKAGKSTDKPNLVCGPVQICWHKFARYWDIELREIPMEKNRLIMSPEEAIKRCDENTIGVVPTLGVTYTGQYEPVEEVSNALDALQKKKGWDIPIHVDAASGGFLAPFIEPELVWDFRLPRVKSINSSGHKFGLAPLGMGWVVWREKTDLPEDLIFWVNYLGSNIPTFAINFSRPGGQIVCQYYNLLRLGREGYRRIHQACYDTTDYLANELTKTGIFKILYGGKTGIPALTWTLKDEKKYPFSLYDLSDRLRTRGWQVPAYSMPANRTDLVVMRVLVRHGFDHDLADLLVNDIHRAIEHLKQNPRRKPLGSGQVTSYDHSGRSSIPQKKK</sequence>
<dbReference type="RefSeq" id="WP_011526343.1">
    <property type="nucleotide sequence ID" value="NC_008011.1"/>
</dbReference>
<evidence type="ECO:0000256" key="6">
    <source>
        <dbReference type="ARBA" id="ARBA00048868"/>
    </source>
</evidence>
<dbReference type="Gene3D" id="3.90.1150.160">
    <property type="match status" value="1"/>
</dbReference>
<evidence type="ECO:0000256" key="7">
    <source>
        <dbReference type="PIRSR" id="PIRSR602129-50"/>
    </source>
</evidence>
<keyword evidence="12" id="KW-1185">Reference proteome</keyword>
<comment type="catalytic activity">
    <reaction evidence="6 9">
        <text>L-glutamate + H(+) = 4-aminobutanoate + CO2</text>
        <dbReference type="Rhea" id="RHEA:17785"/>
        <dbReference type="ChEBI" id="CHEBI:15378"/>
        <dbReference type="ChEBI" id="CHEBI:16526"/>
        <dbReference type="ChEBI" id="CHEBI:29985"/>
        <dbReference type="ChEBI" id="CHEBI:59888"/>
        <dbReference type="EC" id="4.1.1.15"/>
    </reaction>
</comment>
<dbReference type="NCBIfam" id="TIGR01788">
    <property type="entry name" value="Glu-decarb-GAD"/>
    <property type="match status" value="1"/>
</dbReference>
<dbReference type="InterPro" id="IPR015421">
    <property type="entry name" value="PyrdxlP-dep_Trfase_major"/>
</dbReference>
<evidence type="ECO:0000256" key="9">
    <source>
        <dbReference type="RuleBase" id="RU361171"/>
    </source>
</evidence>
<dbReference type="eggNOG" id="COG0076">
    <property type="taxonomic scope" value="Bacteria"/>
</dbReference>
<evidence type="ECO:0000256" key="4">
    <source>
        <dbReference type="ARBA" id="ARBA00022898"/>
    </source>
</evidence>
<dbReference type="GO" id="GO:0030170">
    <property type="term" value="F:pyridoxal phosphate binding"/>
    <property type="evidence" value="ECO:0007669"/>
    <property type="project" value="InterPro"/>
</dbReference>
<evidence type="ECO:0000256" key="10">
    <source>
        <dbReference type="SAM" id="MobiDB-lite"/>
    </source>
</evidence>
<dbReference type="PANTHER" id="PTHR43321:SF3">
    <property type="entry name" value="GLUTAMATE DECARBOXYLASE"/>
    <property type="match status" value="1"/>
</dbReference>
<feature type="region of interest" description="Disordered" evidence="10">
    <location>
        <begin position="14"/>
        <end position="33"/>
    </location>
</feature>
<keyword evidence="5 8" id="KW-0456">Lyase</keyword>
<feature type="compositionally biased region" description="Polar residues" evidence="10">
    <location>
        <begin position="484"/>
        <end position="502"/>
    </location>
</feature>
<comment type="cofactor">
    <cofactor evidence="1 7 8">
        <name>pyridoxal 5'-phosphate</name>
        <dbReference type="ChEBI" id="CHEBI:597326"/>
    </cofactor>
</comment>
<dbReference type="CDD" id="cd06450">
    <property type="entry name" value="DOPA_deC_like"/>
    <property type="match status" value="1"/>
</dbReference>
<comment type="similarity">
    <text evidence="2 8">Belongs to the group II decarboxylase family.</text>
</comment>
<keyword evidence="9" id="KW-0210">Decarboxylase</keyword>
<reference evidence="11 12" key="1">
    <citation type="submission" date="2005-11" db="EMBL/GenBank/DDBJ databases">
        <title>The complete genome sequence of Lawsonia intracellularis: the causative agent of proliferative enteropathy.</title>
        <authorList>
            <person name="Kaur K."/>
            <person name="Zhang Q."/>
            <person name="Beckler D."/>
            <person name="Munir S."/>
            <person name="Li L."/>
            <person name="Kinsley K."/>
            <person name="Herron L."/>
            <person name="Peterson A."/>
            <person name="May B."/>
            <person name="Singh S."/>
            <person name="Gebhart C."/>
            <person name="Kapur V."/>
        </authorList>
    </citation>
    <scope>NUCLEOTIDE SEQUENCE [LARGE SCALE GENOMIC DNA]</scope>
    <source>
        <strain evidence="11 12">PHE/MN1-00</strain>
    </source>
</reference>
<dbReference type="Pfam" id="PF00282">
    <property type="entry name" value="Pyridoxal_deC"/>
    <property type="match status" value="1"/>
</dbReference>
<protein>
    <recommendedName>
        <fullName evidence="3 9">Glutamate decarboxylase</fullName>
        <ecNumber evidence="3 9">4.1.1.15</ecNumber>
    </recommendedName>
</protein>
<feature type="compositionally biased region" description="Polar residues" evidence="10">
    <location>
        <begin position="24"/>
        <end position="33"/>
    </location>
</feature>
<evidence type="ECO:0000256" key="1">
    <source>
        <dbReference type="ARBA" id="ARBA00001933"/>
    </source>
</evidence>
<dbReference type="Proteomes" id="UP000002430">
    <property type="component" value="Chromosome"/>
</dbReference>
<feature type="modified residue" description="N6-(pyridoxal phosphate)lysine" evidence="7">
    <location>
        <position position="302"/>
    </location>
</feature>
<dbReference type="GO" id="GO:0005829">
    <property type="term" value="C:cytosol"/>
    <property type="evidence" value="ECO:0007669"/>
    <property type="project" value="TreeGrafter"/>
</dbReference>
<dbReference type="Gene3D" id="3.40.640.10">
    <property type="entry name" value="Type I PLP-dependent aspartate aminotransferase-like (Major domain)"/>
    <property type="match status" value="1"/>
</dbReference>
<proteinExistence type="inferred from homology"/>
<evidence type="ECO:0000256" key="3">
    <source>
        <dbReference type="ARBA" id="ARBA00012421"/>
    </source>
</evidence>
<name>Q1MRQ9_LAWIP</name>
<organism evidence="11 12">
    <name type="scientific">Lawsonia intracellularis (strain PHE/MN1-00)</name>
    <dbReference type="NCBI Taxonomy" id="363253"/>
    <lineage>
        <taxon>Bacteria</taxon>
        <taxon>Pseudomonadati</taxon>
        <taxon>Thermodesulfobacteriota</taxon>
        <taxon>Desulfovibrionia</taxon>
        <taxon>Desulfovibrionales</taxon>
        <taxon>Desulfovibrionaceae</taxon>
        <taxon>Lawsonia</taxon>
    </lineage>
</organism>
<dbReference type="FunFam" id="3.40.640.10:FF:000017">
    <property type="entry name" value="Glutamate decarboxylase"/>
    <property type="match status" value="1"/>
</dbReference>
<dbReference type="STRING" id="363253.LI0261"/>
<dbReference type="AlphaFoldDB" id="Q1MRQ9"/>
<gene>
    <name evidence="11" type="primary">gad</name>
    <name evidence="11" type="ordered locus">LI0261</name>
</gene>